<reference evidence="2 3" key="1">
    <citation type="journal article" date="2019" name="Nat. Ecol. Evol.">
        <title>Megaphylogeny resolves global patterns of mushroom evolution.</title>
        <authorList>
            <person name="Varga T."/>
            <person name="Krizsan K."/>
            <person name="Foldi C."/>
            <person name="Dima B."/>
            <person name="Sanchez-Garcia M."/>
            <person name="Sanchez-Ramirez S."/>
            <person name="Szollosi G.J."/>
            <person name="Szarkandi J.G."/>
            <person name="Papp V."/>
            <person name="Albert L."/>
            <person name="Andreopoulos W."/>
            <person name="Angelini C."/>
            <person name="Antonin V."/>
            <person name="Barry K.W."/>
            <person name="Bougher N.L."/>
            <person name="Buchanan P."/>
            <person name="Buyck B."/>
            <person name="Bense V."/>
            <person name="Catcheside P."/>
            <person name="Chovatia M."/>
            <person name="Cooper J."/>
            <person name="Damon W."/>
            <person name="Desjardin D."/>
            <person name="Finy P."/>
            <person name="Geml J."/>
            <person name="Haridas S."/>
            <person name="Hughes K."/>
            <person name="Justo A."/>
            <person name="Karasinski D."/>
            <person name="Kautmanova I."/>
            <person name="Kiss B."/>
            <person name="Kocsube S."/>
            <person name="Kotiranta H."/>
            <person name="LaButti K.M."/>
            <person name="Lechner B.E."/>
            <person name="Liimatainen K."/>
            <person name="Lipzen A."/>
            <person name="Lukacs Z."/>
            <person name="Mihaltcheva S."/>
            <person name="Morgado L.N."/>
            <person name="Niskanen T."/>
            <person name="Noordeloos M.E."/>
            <person name="Ohm R.A."/>
            <person name="Ortiz-Santana B."/>
            <person name="Ovrebo C."/>
            <person name="Racz N."/>
            <person name="Riley R."/>
            <person name="Savchenko A."/>
            <person name="Shiryaev A."/>
            <person name="Soop K."/>
            <person name="Spirin V."/>
            <person name="Szebenyi C."/>
            <person name="Tomsovsky M."/>
            <person name="Tulloss R.E."/>
            <person name="Uehling J."/>
            <person name="Grigoriev I.V."/>
            <person name="Vagvolgyi C."/>
            <person name="Papp T."/>
            <person name="Martin F.M."/>
            <person name="Miettinen O."/>
            <person name="Hibbett D.S."/>
            <person name="Nagy L.G."/>
        </authorList>
    </citation>
    <scope>NUCLEOTIDE SEQUENCE [LARGE SCALE GENOMIC DNA]</scope>
    <source>
        <strain evidence="2 3">CBS 166.37</strain>
    </source>
</reference>
<evidence type="ECO:0000313" key="3">
    <source>
        <dbReference type="Proteomes" id="UP000308652"/>
    </source>
</evidence>
<evidence type="ECO:0000256" key="1">
    <source>
        <dbReference type="SAM" id="SignalP"/>
    </source>
</evidence>
<feature type="chain" id="PRO_5022704389" evidence="1">
    <location>
        <begin position="23"/>
        <end position="144"/>
    </location>
</feature>
<proteinExistence type="predicted"/>
<evidence type="ECO:0000313" key="2">
    <source>
        <dbReference type="EMBL" id="TFK31641.1"/>
    </source>
</evidence>
<dbReference type="OrthoDB" id="2742985at2759"/>
<dbReference type="AlphaFoldDB" id="A0A5C3LS92"/>
<organism evidence="2 3">
    <name type="scientific">Crucibulum laeve</name>
    <dbReference type="NCBI Taxonomy" id="68775"/>
    <lineage>
        <taxon>Eukaryota</taxon>
        <taxon>Fungi</taxon>
        <taxon>Dikarya</taxon>
        <taxon>Basidiomycota</taxon>
        <taxon>Agaricomycotina</taxon>
        <taxon>Agaricomycetes</taxon>
        <taxon>Agaricomycetidae</taxon>
        <taxon>Agaricales</taxon>
        <taxon>Agaricineae</taxon>
        <taxon>Nidulariaceae</taxon>
        <taxon>Crucibulum</taxon>
    </lineage>
</organism>
<sequence>MKLSSPFLALLTIVAFPLHTLADFHIFNCDHCYGVGDQSGCDAPVIAVPSNQYSCSGLRNNPVIYDLDGHGGENSDFSIPNLCGVAQINAYPRSSSLIELYINNGNGQVVGSCYPGGHGKLTCPAAFDQLACSDDWVCYTYICS</sequence>
<name>A0A5C3LS92_9AGAR</name>
<gene>
    <name evidence="2" type="ORF">BDQ12DRAFT_105390</name>
</gene>
<dbReference type="EMBL" id="ML213723">
    <property type="protein sequence ID" value="TFK31641.1"/>
    <property type="molecule type" value="Genomic_DNA"/>
</dbReference>
<keyword evidence="3" id="KW-1185">Reference proteome</keyword>
<accession>A0A5C3LS92</accession>
<keyword evidence="1" id="KW-0732">Signal</keyword>
<feature type="signal peptide" evidence="1">
    <location>
        <begin position="1"/>
        <end position="22"/>
    </location>
</feature>
<dbReference type="Proteomes" id="UP000308652">
    <property type="component" value="Unassembled WGS sequence"/>
</dbReference>
<protein>
    <submittedName>
        <fullName evidence="2">Uncharacterized protein</fullName>
    </submittedName>
</protein>